<name>A0ABQ2D5T2_9MICC</name>
<evidence type="ECO:0000256" key="1">
    <source>
        <dbReference type="SAM" id="Phobius"/>
    </source>
</evidence>
<dbReference type="RefSeq" id="WP_188683057.1">
    <property type="nucleotide sequence ID" value="NZ_JBHLUT010000002.1"/>
</dbReference>
<comment type="caution">
    <text evidence="2">The sequence shown here is derived from an EMBL/GenBank/DDBJ whole genome shotgun (WGS) entry which is preliminary data.</text>
</comment>
<sequence>MPTIHGASQLNTHLGLGLAAGGALFAIMFSVAIFWVPMGVAPSMNPLWIIVAWGTMLMCWGVFRMIAGPSRLDHFNGGTNAGS</sequence>
<keyword evidence="1" id="KW-0812">Transmembrane</keyword>
<keyword evidence="1" id="KW-1133">Transmembrane helix</keyword>
<gene>
    <name evidence="2" type="ORF">GCM10007173_02230</name>
</gene>
<feature type="transmembrane region" description="Helical" evidence="1">
    <location>
        <begin position="12"/>
        <end position="35"/>
    </location>
</feature>
<organism evidence="2 3">
    <name type="scientific">Glutamicibacter ardleyensis</name>
    <dbReference type="NCBI Taxonomy" id="225894"/>
    <lineage>
        <taxon>Bacteria</taxon>
        <taxon>Bacillati</taxon>
        <taxon>Actinomycetota</taxon>
        <taxon>Actinomycetes</taxon>
        <taxon>Micrococcales</taxon>
        <taxon>Micrococcaceae</taxon>
        <taxon>Glutamicibacter</taxon>
    </lineage>
</organism>
<protein>
    <submittedName>
        <fullName evidence="2">Uncharacterized protein</fullName>
    </submittedName>
</protein>
<keyword evidence="1" id="KW-0472">Membrane</keyword>
<reference evidence="3" key="1">
    <citation type="journal article" date="2019" name="Int. J. Syst. Evol. Microbiol.">
        <title>The Global Catalogue of Microorganisms (GCM) 10K type strain sequencing project: providing services to taxonomists for standard genome sequencing and annotation.</title>
        <authorList>
            <consortium name="The Broad Institute Genomics Platform"/>
            <consortium name="The Broad Institute Genome Sequencing Center for Infectious Disease"/>
            <person name="Wu L."/>
            <person name="Ma J."/>
        </authorList>
    </citation>
    <scope>NUCLEOTIDE SEQUENCE [LARGE SCALE GENOMIC DNA]</scope>
    <source>
        <strain evidence="3">CGMCC 1.3685</strain>
    </source>
</reference>
<dbReference type="Proteomes" id="UP000606115">
    <property type="component" value="Unassembled WGS sequence"/>
</dbReference>
<evidence type="ECO:0000313" key="2">
    <source>
        <dbReference type="EMBL" id="GGJ47243.1"/>
    </source>
</evidence>
<dbReference type="EMBL" id="BMKX01000001">
    <property type="protein sequence ID" value="GGJ47243.1"/>
    <property type="molecule type" value="Genomic_DNA"/>
</dbReference>
<keyword evidence="3" id="KW-1185">Reference proteome</keyword>
<accession>A0ABQ2D5T2</accession>
<feature type="transmembrane region" description="Helical" evidence="1">
    <location>
        <begin position="47"/>
        <end position="67"/>
    </location>
</feature>
<proteinExistence type="predicted"/>
<evidence type="ECO:0000313" key="3">
    <source>
        <dbReference type="Proteomes" id="UP000606115"/>
    </source>
</evidence>